<proteinExistence type="predicted"/>
<comment type="caution">
    <text evidence="1">The sequence shown here is derived from an EMBL/GenBank/DDBJ whole genome shotgun (WGS) entry which is preliminary data.</text>
</comment>
<keyword evidence="2" id="KW-1185">Reference proteome</keyword>
<sequence length="371" mass="43187">MTQGHLVMTQTAMILSASYYKTFQKMKWSRFFQNEERYLSYVSNLQNGQLYSRNNHCGPPKKYMDALELLPWKNDCIVGPNWKNLVLGQQMNNKRFNKWKKRVKPFVSQRPAVVEADVWAKISLIETETKLAEDTIPLTLALEKFKPSFTNKPLSPLSQMYRDQKISVDEVTQFAKLVWVLNSRLIEAFGYKSGEALPEEEQTDLQNHLFNILNLRPGNHEEVIENLSGDFDQDTRAEERMVSNLIVSSLMCQDNTEINIFTSHRTDHTVRAHKAKKVEAAVKMILLHFRQGNHAKWLDVFAREDGFIAVWEGMSRRLTSTRGFNPDSYHNIRAINLLPWKKPLIISGTQRYHLSRFFNCKRGKKLESDDT</sequence>
<reference evidence="1 2" key="1">
    <citation type="submission" date="2017-11" db="EMBL/GenBank/DDBJ databases">
        <title>De novo assembly and phasing of dikaryotic genomes from two isolates of Puccinia coronata f. sp. avenae, the causal agent of oat crown rust.</title>
        <authorList>
            <person name="Miller M.E."/>
            <person name="Zhang Y."/>
            <person name="Omidvar V."/>
            <person name="Sperschneider J."/>
            <person name="Schwessinger B."/>
            <person name="Raley C."/>
            <person name="Palmer J.M."/>
            <person name="Garnica D."/>
            <person name="Upadhyaya N."/>
            <person name="Rathjen J."/>
            <person name="Taylor J.M."/>
            <person name="Park R.F."/>
            <person name="Dodds P.N."/>
            <person name="Hirsch C.D."/>
            <person name="Kianian S.F."/>
            <person name="Figueroa M."/>
        </authorList>
    </citation>
    <scope>NUCLEOTIDE SEQUENCE [LARGE SCALE GENOMIC DNA]</scope>
    <source>
        <strain evidence="1">12NC29</strain>
    </source>
</reference>
<dbReference type="AlphaFoldDB" id="A0A2N5SIQ5"/>
<dbReference type="EMBL" id="PGCJ01000960">
    <property type="protein sequence ID" value="PLW13113.1"/>
    <property type="molecule type" value="Genomic_DNA"/>
</dbReference>
<gene>
    <name evidence="1" type="ORF">PCANC_15525</name>
</gene>
<dbReference type="Proteomes" id="UP000235388">
    <property type="component" value="Unassembled WGS sequence"/>
</dbReference>
<organism evidence="1 2">
    <name type="scientific">Puccinia coronata f. sp. avenae</name>
    <dbReference type="NCBI Taxonomy" id="200324"/>
    <lineage>
        <taxon>Eukaryota</taxon>
        <taxon>Fungi</taxon>
        <taxon>Dikarya</taxon>
        <taxon>Basidiomycota</taxon>
        <taxon>Pucciniomycotina</taxon>
        <taxon>Pucciniomycetes</taxon>
        <taxon>Pucciniales</taxon>
        <taxon>Pucciniaceae</taxon>
        <taxon>Puccinia</taxon>
    </lineage>
</organism>
<evidence type="ECO:0000313" key="1">
    <source>
        <dbReference type="EMBL" id="PLW13113.1"/>
    </source>
</evidence>
<evidence type="ECO:0000313" key="2">
    <source>
        <dbReference type="Proteomes" id="UP000235388"/>
    </source>
</evidence>
<dbReference type="OrthoDB" id="2516525at2759"/>
<name>A0A2N5SIQ5_9BASI</name>
<protein>
    <submittedName>
        <fullName evidence="1">Uncharacterized protein</fullName>
    </submittedName>
</protein>
<accession>A0A2N5SIQ5</accession>